<evidence type="ECO:0000256" key="1">
    <source>
        <dbReference type="SAM" id="SignalP"/>
    </source>
</evidence>
<dbReference type="EMBL" id="CP032519">
    <property type="protein sequence ID" value="QEZ45925.1"/>
    <property type="molecule type" value="Genomic_DNA"/>
</dbReference>
<feature type="domain" description="Pyrroloquinoline quinone-dependent pyranose dehydrogenase beta-propeller" evidence="2">
    <location>
        <begin position="37"/>
        <end position="330"/>
    </location>
</feature>
<protein>
    <submittedName>
        <fullName evidence="5">Glucose/sorbosone dehydrogenase</fullName>
        <ecNumber evidence="5">1.1.1.-</ecNumber>
    </submittedName>
    <submittedName>
        <fullName evidence="3">Sorbosone dehydrogenase family protein</fullName>
    </submittedName>
</protein>
<feature type="signal peptide" evidence="1">
    <location>
        <begin position="1"/>
        <end position="29"/>
    </location>
</feature>
<reference evidence="3 7" key="2">
    <citation type="submission" date="2018-09" db="EMBL/GenBank/DDBJ databases">
        <title>Complete genome sequence of Cupriavidus oxalaticus T2, a bacterium capable of phenol tolerance and degradation.</title>
        <authorList>
            <person name="Yan J."/>
        </authorList>
    </citation>
    <scope>NUCLEOTIDE SEQUENCE [LARGE SCALE GENOMIC DNA]</scope>
    <source>
        <strain evidence="3 7">T2</strain>
    </source>
</reference>
<dbReference type="Proteomes" id="UP000623307">
    <property type="component" value="Chromosome 2"/>
</dbReference>
<name>A0A375GEP9_9BURK</name>
<dbReference type="Proteomes" id="UP000325743">
    <property type="component" value="Chromosome 2"/>
</dbReference>
<dbReference type="Proteomes" id="UP000256862">
    <property type="component" value="Chromosome CO2235"/>
</dbReference>
<organism evidence="3 7">
    <name type="scientific">Cupriavidus oxalaticus</name>
    <dbReference type="NCBI Taxonomy" id="96344"/>
    <lineage>
        <taxon>Bacteria</taxon>
        <taxon>Pseudomonadati</taxon>
        <taxon>Pseudomonadota</taxon>
        <taxon>Betaproteobacteria</taxon>
        <taxon>Burkholderiales</taxon>
        <taxon>Burkholderiaceae</taxon>
        <taxon>Cupriavidus</taxon>
    </lineage>
</organism>
<sequence>MRPHLHFLIRSVRQSALLAVILLAGSAAAALPLDQIKLPAGFRIEVLTQDVPGARAMALSPAGTLFVGTLREGKVYAVTDALGARPRVRTITSSLRMPAGVALRDGSLYASSVSRIVRFDHIEARLDNPPEPVVVSDRFPTETHHGWKFIAFGPDGYLYVPVGAPCNICAKDENRYANIMKMKPDGSDLQVVARGVRNTVGFDWHPATRELWFTDNGRDRMGDDVPDDELNRVTAANQHFGYPYCHAGNVADPEYGSQRACSEFVGPVARLGAHVAALGMRFYTGNQFPPAYRNNVFIAEHGSWDRSEPSGYRVVRVVLDESGKAVRQEVFAQGWLRGRPWGRPADVLVAPDGSLLVSDDLAGAIYRIRYAP</sequence>
<dbReference type="InterPro" id="IPR011042">
    <property type="entry name" value="6-blade_b-propeller_TolB-like"/>
</dbReference>
<dbReference type="Gene3D" id="2.120.10.30">
    <property type="entry name" value="TolB, C-terminal domain"/>
    <property type="match status" value="1"/>
</dbReference>
<dbReference type="OrthoDB" id="9770043at2"/>
<proteinExistence type="predicted"/>
<reference evidence="5 6" key="1">
    <citation type="submission" date="2018-01" db="EMBL/GenBank/DDBJ databases">
        <authorList>
            <person name="Clerissi C."/>
        </authorList>
    </citation>
    <scope>NUCLEOTIDE SEQUENCE [LARGE SCALE GENOMIC DNA]</scope>
    <source>
        <strain evidence="5">Cupriavidus oxalaticus LMG 2235</strain>
    </source>
</reference>
<dbReference type="GeneID" id="303491081"/>
<keyword evidence="5" id="KW-0560">Oxidoreductase</keyword>
<dbReference type="RefSeq" id="WP_063237096.1">
    <property type="nucleotide sequence ID" value="NZ_CP032519.1"/>
</dbReference>
<dbReference type="PANTHER" id="PTHR33546">
    <property type="entry name" value="LARGE, MULTIFUNCTIONAL SECRETED PROTEIN-RELATED"/>
    <property type="match status" value="1"/>
</dbReference>
<dbReference type="GO" id="GO:0016491">
    <property type="term" value="F:oxidoreductase activity"/>
    <property type="evidence" value="ECO:0007669"/>
    <property type="project" value="UniProtKB-KW"/>
</dbReference>
<gene>
    <name evidence="5" type="ORF">CO2235_60144</name>
    <name evidence="3" type="ORF">D2917_16585</name>
    <name evidence="4" type="ORF">JTE92_16160</name>
</gene>
<keyword evidence="1" id="KW-0732">Signal</keyword>
<dbReference type="SUPFAM" id="SSF50952">
    <property type="entry name" value="Soluble quinoprotein glucose dehydrogenase"/>
    <property type="match status" value="1"/>
</dbReference>
<reference evidence="4 8" key="3">
    <citation type="submission" date="2021-02" db="EMBL/GenBank/DDBJ databases">
        <title>Complete Genome Sequence of Cupriavidus oxalaticus Strain Ox1, a Soil Oxalate-Degrading Species.</title>
        <authorList>
            <person name="Palmieri F."/>
            <person name="Udriet P."/>
            <person name="Deuasquier M."/>
            <person name="Beaudoing E."/>
            <person name="Johnson S.L."/>
            <person name="Davenport K.W."/>
            <person name="Chain P.S."/>
            <person name="Bindschedler S."/>
            <person name="Junier P."/>
        </authorList>
    </citation>
    <scope>NUCLEOTIDE SEQUENCE [LARGE SCALE GENOMIC DNA]</scope>
    <source>
        <strain evidence="4 8">Ox1</strain>
    </source>
</reference>
<dbReference type="EMBL" id="CP069812">
    <property type="protein sequence ID" value="QRQ95007.1"/>
    <property type="molecule type" value="Genomic_DNA"/>
</dbReference>
<keyword evidence="8" id="KW-1185">Reference proteome</keyword>
<evidence type="ECO:0000313" key="4">
    <source>
        <dbReference type="EMBL" id="QRQ95007.1"/>
    </source>
</evidence>
<dbReference type="PANTHER" id="PTHR33546:SF1">
    <property type="entry name" value="LARGE, MULTIFUNCTIONAL SECRETED PROTEIN"/>
    <property type="match status" value="1"/>
</dbReference>
<feature type="chain" id="PRO_5044585761" evidence="1">
    <location>
        <begin position="30"/>
        <end position="372"/>
    </location>
</feature>
<dbReference type="InterPro" id="IPR011041">
    <property type="entry name" value="Quinoprot_gluc/sorb_DH_b-prop"/>
</dbReference>
<dbReference type="EC" id="1.1.1.-" evidence="5"/>
<evidence type="ECO:0000259" key="2">
    <source>
        <dbReference type="Pfam" id="PF22807"/>
    </source>
</evidence>
<accession>A0A375GEP9</accession>
<evidence type="ECO:0000313" key="6">
    <source>
        <dbReference type="Proteomes" id="UP000256862"/>
    </source>
</evidence>
<evidence type="ECO:0000313" key="5">
    <source>
        <dbReference type="EMBL" id="SPC16927.1"/>
    </source>
</evidence>
<evidence type="ECO:0000313" key="3">
    <source>
        <dbReference type="EMBL" id="QEZ45925.1"/>
    </source>
</evidence>
<evidence type="ECO:0000313" key="7">
    <source>
        <dbReference type="Proteomes" id="UP000325743"/>
    </source>
</evidence>
<dbReference type="InterPro" id="IPR054539">
    <property type="entry name" value="Beta-prop_PDH"/>
</dbReference>
<dbReference type="EMBL" id="OGUS01000128">
    <property type="protein sequence ID" value="SPC16927.1"/>
    <property type="molecule type" value="Genomic_DNA"/>
</dbReference>
<dbReference type="Pfam" id="PF22807">
    <property type="entry name" value="TrAA12"/>
    <property type="match status" value="1"/>
</dbReference>
<dbReference type="AlphaFoldDB" id="A0A375GEP9"/>
<evidence type="ECO:0000313" key="8">
    <source>
        <dbReference type="Proteomes" id="UP000623307"/>
    </source>
</evidence>